<dbReference type="PANTHER" id="PTHR43022">
    <property type="entry name" value="PROTEIN SMF"/>
    <property type="match status" value="1"/>
</dbReference>
<accession>A0A6N6VHF4</accession>
<protein>
    <submittedName>
        <fullName evidence="4">DNA-protecting protein DprA</fullName>
    </submittedName>
</protein>
<dbReference type="Gene3D" id="1.10.10.10">
    <property type="entry name" value="Winged helix-like DNA-binding domain superfamily/Winged helix DNA-binding domain"/>
    <property type="match status" value="1"/>
</dbReference>
<comment type="similarity">
    <text evidence="1">Belongs to the DprA/Smf family.</text>
</comment>
<comment type="caution">
    <text evidence="4">The sequence shown here is derived from an EMBL/GenBank/DDBJ whole genome shotgun (WGS) entry which is preliminary data.</text>
</comment>
<dbReference type="Proteomes" id="UP000468901">
    <property type="component" value="Unassembled WGS sequence"/>
</dbReference>
<feature type="domain" description="Smf/DprA SLOG" evidence="2">
    <location>
        <begin position="79"/>
        <end position="285"/>
    </location>
</feature>
<dbReference type="PANTHER" id="PTHR43022:SF1">
    <property type="entry name" value="PROTEIN SMF"/>
    <property type="match status" value="1"/>
</dbReference>
<feature type="domain" description="DprA winged helix" evidence="3">
    <location>
        <begin position="308"/>
        <end position="362"/>
    </location>
</feature>
<dbReference type="InterPro" id="IPR036388">
    <property type="entry name" value="WH-like_DNA-bd_sf"/>
</dbReference>
<evidence type="ECO:0000256" key="1">
    <source>
        <dbReference type="ARBA" id="ARBA00006525"/>
    </source>
</evidence>
<dbReference type="Gene3D" id="3.40.50.450">
    <property type="match status" value="1"/>
</dbReference>
<dbReference type="InterPro" id="IPR057666">
    <property type="entry name" value="DrpA_SLOG"/>
</dbReference>
<dbReference type="EMBL" id="WESC01000007">
    <property type="protein sequence ID" value="KAB7740191.1"/>
    <property type="molecule type" value="Genomic_DNA"/>
</dbReference>
<gene>
    <name evidence="4" type="primary">dprA</name>
    <name evidence="4" type="ORF">F2P47_09295</name>
</gene>
<evidence type="ECO:0000313" key="4">
    <source>
        <dbReference type="EMBL" id="KAB7740191.1"/>
    </source>
</evidence>
<organism evidence="4 5">
    <name type="scientific">Parvibaculum sedimenti</name>
    <dbReference type="NCBI Taxonomy" id="2608632"/>
    <lineage>
        <taxon>Bacteria</taxon>
        <taxon>Pseudomonadati</taxon>
        <taxon>Pseudomonadota</taxon>
        <taxon>Alphaproteobacteria</taxon>
        <taxon>Hyphomicrobiales</taxon>
        <taxon>Parvibaculaceae</taxon>
        <taxon>Parvibaculum</taxon>
    </lineage>
</organism>
<proteinExistence type="inferred from homology"/>
<dbReference type="AlphaFoldDB" id="A0A6N6VHF4"/>
<dbReference type="Pfam" id="PF02481">
    <property type="entry name" value="DNA_processg_A"/>
    <property type="match status" value="1"/>
</dbReference>
<sequence>MSAPLSAAERLARLRLARSDTVGPVTFRDLLQHFPNAVEALDALPSLAARGGRKSAPRIPSRAEAEREIAATEKLGARLIVFGESDFPRRLAAVDPAPPVISVLGSLHLAERPAIALVGSRNASAAGAKLASTIARDLGQRGYTTVSGLARGIDAAAHKASLDTGTIGVVAGGLDVVYPEENRALQLEIAERGALISEMPPGTRPQARHFPRRNRLISGLSLAVVVVEAAMRSGSLITARFALEQGRDVFAVPGSPLDPRARGSNSLIKDGAALVESADDIIAALAQAPMLPFSEPAPDRFDSAGGTAPEPDAATRKRVLSALGPTPTPVDEILRMTGASVPVIRMVLLELDLAGRLHRDPGDRVSLLPEGDI</sequence>
<evidence type="ECO:0000259" key="2">
    <source>
        <dbReference type="Pfam" id="PF02481"/>
    </source>
</evidence>
<dbReference type="RefSeq" id="WP_152216076.1">
    <property type="nucleotide sequence ID" value="NZ_WESC01000007.1"/>
</dbReference>
<evidence type="ECO:0000259" key="3">
    <source>
        <dbReference type="Pfam" id="PF17782"/>
    </source>
</evidence>
<dbReference type="Pfam" id="PF17782">
    <property type="entry name" value="WHD_DprA"/>
    <property type="match status" value="1"/>
</dbReference>
<dbReference type="InterPro" id="IPR003488">
    <property type="entry name" value="DprA"/>
</dbReference>
<keyword evidence="5" id="KW-1185">Reference proteome</keyword>
<dbReference type="NCBIfam" id="TIGR00732">
    <property type="entry name" value="dprA"/>
    <property type="match status" value="1"/>
</dbReference>
<dbReference type="GO" id="GO:0009294">
    <property type="term" value="P:DNA-mediated transformation"/>
    <property type="evidence" value="ECO:0007669"/>
    <property type="project" value="InterPro"/>
</dbReference>
<dbReference type="SUPFAM" id="SSF102405">
    <property type="entry name" value="MCP/YpsA-like"/>
    <property type="match status" value="1"/>
</dbReference>
<name>A0A6N6VHF4_9HYPH</name>
<dbReference type="Pfam" id="PF21102">
    <property type="entry name" value="DprA_N"/>
    <property type="match status" value="1"/>
</dbReference>
<reference evidence="4 5" key="1">
    <citation type="submission" date="2019-09" db="EMBL/GenBank/DDBJ databases">
        <title>Parvibaculum sedimenti sp. nov., isolated from sediment.</title>
        <authorList>
            <person name="Wang Y."/>
        </authorList>
    </citation>
    <scope>NUCLEOTIDE SEQUENCE [LARGE SCALE GENOMIC DNA]</scope>
    <source>
        <strain evidence="4 5">HXT-9</strain>
    </source>
</reference>
<evidence type="ECO:0000313" key="5">
    <source>
        <dbReference type="Proteomes" id="UP000468901"/>
    </source>
</evidence>
<dbReference type="InterPro" id="IPR041614">
    <property type="entry name" value="DprA_WH"/>
</dbReference>